<evidence type="ECO:0000313" key="7">
    <source>
        <dbReference type="Proteomes" id="UP001216510"/>
    </source>
</evidence>
<feature type="region of interest" description="Disordered" evidence="3">
    <location>
        <begin position="101"/>
        <end position="154"/>
    </location>
</feature>
<feature type="domain" description="Beta/gamma crystallin 'Greek key'" evidence="5">
    <location>
        <begin position="62"/>
        <end position="101"/>
    </location>
</feature>
<feature type="domain" description="Beta/gamma crystallin 'Greek key'" evidence="5">
    <location>
        <begin position="21"/>
        <end position="61"/>
    </location>
</feature>
<evidence type="ECO:0000259" key="5">
    <source>
        <dbReference type="PROSITE" id="PS50915"/>
    </source>
</evidence>
<comment type="similarity">
    <text evidence="1">Belongs to the beta/gamma-crystallin family.</text>
</comment>
<protein>
    <submittedName>
        <fullName evidence="6">Beta/gamma crystallin-related protein</fullName>
    </submittedName>
</protein>
<accession>A0ABY8BIM7</accession>
<evidence type="ECO:0000256" key="3">
    <source>
        <dbReference type="SAM" id="MobiDB-lite"/>
    </source>
</evidence>
<proteinExistence type="inferred from homology"/>
<organism evidence="6 7">
    <name type="scientific">Pseudoduganella chitinolytica</name>
    <dbReference type="NCBI Taxonomy" id="34070"/>
    <lineage>
        <taxon>Bacteria</taxon>
        <taxon>Pseudomonadati</taxon>
        <taxon>Pseudomonadota</taxon>
        <taxon>Betaproteobacteria</taxon>
        <taxon>Burkholderiales</taxon>
        <taxon>Oxalobacteraceae</taxon>
        <taxon>Telluria group</taxon>
        <taxon>Pseudoduganella</taxon>
    </lineage>
</organism>
<feature type="compositionally biased region" description="Basic and acidic residues" evidence="3">
    <location>
        <begin position="105"/>
        <end position="154"/>
    </location>
</feature>
<keyword evidence="4" id="KW-0732">Signal</keyword>
<dbReference type="InterPro" id="IPR050252">
    <property type="entry name" value="Beta/Gamma-Crystallin"/>
</dbReference>
<dbReference type="PROSITE" id="PS50915">
    <property type="entry name" value="CRYSTALLIN_BETA_GAMMA"/>
    <property type="match status" value="3"/>
</dbReference>
<sequence>MKRLFAALAATTLLSHVAHAGELTLFERHGFRGNEVTLRNDASDFRDFGFNDRVSSVVVRSGTWEVCEHKNFGGHCAVFRRGEYARLEGFNNSISSAREVQMRGGWRDRDGDGRNDHDERNERRDGWRDGERDGRGGWDNGDHGGDRGGRRDDTRREAVTLYAGSGFEGRAVGINGDVRTLTDASFNDRAGSLIIREGIWQLCEHADFRGQCLVFGPGRYDYLEGLNNRLSSLRRVR</sequence>
<dbReference type="RefSeq" id="WP_277418437.1">
    <property type="nucleotide sequence ID" value="NZ_CP119083.1"/>
</dbReference>
<evidence type="ECO:0000256" key="1">
    <source>
        <dbReference type="ARBA" id="ARBA00009646"/>
    </source>
</evidence>
<dbReference type="InterPro" id="IPR001064">
    <property type="entry name" value="Beta/gamma_crystallin"/>
</dbReference>
<evidence type="ECO:0000313" key="6">
    <source>
        <dbReference type="EMBL" id="WEF35790.1"/>
    </source>
</evidence>
<feature type="domain" description="Beta/gamma crystallin 'Greek key'" evidence="5">
    <location>
        <begin position="198"/>
        <end position="237"/>
    </location>
</feature>
<dbReference type="EMBL" id="CP119083">
    <property type="protein sequence ID" value="WEF35790.1"/>
    <property type="molecule type" value="Genomic_DNA"/>
</dbReference>
<name>A0ABY8BIM7_9BURK</name>
<feature type="signal peptide" evidence="4">
    <location>
        <begin position="1"/>
        <end position="20"/>
    </location>
</feature>
<dbReference type="InterPro" id="IPR011024">
    <property type="entry name" value="G_crystallin-like"/>
</dbReference>
<feature type="chain" id="PRO_5045466059" evidence="4">
    <location>
        <begin position="21"/>
        <end position="237"/>
    </location>
</feature>
<evidence type="ECO:0000256" key="4">
    <source>
        <dbReference type="SAM" id="SignalP"/>
    </source>
</evidence>
<evidence type="ECO:0000256" key="2">
    <source>
        <dbReference type="ARBA" id="ARBA00022737"/>
    </source>
</evidence>
<dbReference type="PANTHER" id="PTHR11818">
    <property type="entry name" value="BETA/GAMMA CRYSTALLIN"/>
    <property type="match status" value="1"/>
</dbReference>
<keyword evidence="7" id="KW-1185">Reference proteome</keyword>
<dbReference type="Gene3D" id="2.60.20.10">
    <property type="entry name" value="Crystallins"/>
    <property type="match status" value="2"/>
</dbReference>
<dbReference type="SUPFAM" id="SSF49695">
    <property type="entry name" value="gamma-Crystallin-like"/>
    <property type="match status" value="1"/>
</dbReference>
<dbReference type="Proteomes" id="UP001216510">
    <property type="component" value="Chromosome"/>
</dbReference>
<reference evidence="6 7" key="1">
    <citation type="submission" date="2023-02" db="EMBL/GenBank/DDBJ databases">
        <title>Gemone sequence of Telluria chitinolytica ACM 3522T.</title>
        <authorList>
            <person name="Frediansyah A."/>
            <person name="Miess H."/>
            <person name="Gross H."/>
        </authorList>
    </citation>
    <scope>NUCLEOTIDE SEQUENCE [LARGE SCALE GENOMIC DNA]</scope>
    <source>
        <strain evidence="6 7">ACM 3522</strain>
    </source>
</reference>
<dbReference type="Pfam" id="PF00030">
    <property type="entry name" value="Crystall"/>
    <property type="match status" value="2"/>
</dbReference>
<dbReference type="PANTHER" id="PTHR11818:SF42">
    <property type="entry name" value="VOLTAGE-GATED HYDROGEN CHANNEL 1"/>
    <property type="match status" value="1"/>
</dbReference>
<keyword evidence="2" id="KW-0677">Repeat</keyword>
<dbReference type="SMART" id="SM00247">
    <property type="entry name" value="XTALbg"/>
    <property type="match status" value="2"/>
</dbReference>
<gene>
    <name evidence="6" type="ORF">PX653_13900</name>
</gene>